<organism evidence="11 12">
    <name type="scientific">Carnegiea gigantea</name>
    <dbReference type="NCBI Taxonomy" id="171969"/>
    <lineage>
        <taxon>Eukaryota</taxon>
        <taxon>Viridiplantae</taxon>
        <taxon>Streptophyta</taxon>
        <taxon>Embryophyta</taxon>
        <taxon>Tracheophyta</taxon>
        <taxon>Spermatophyta</taxon>
        <taxon>Magnoliopsida</taxon>
        <taxon>eudicotyledons</taxon>
        <taxon>Gunneridae</taxon>
        <taxon>Pentapetalae</taxon>
        <taxon>Caryophyllales</taxon>
        <taxon>Cactineae</taxon>
        <taxon>Cactaceae</taxon>
        <taxon>Cactoideae</taxon>
        <taxon>Echinocereeae</taxon>
        <taxon>Carnegiea</taxon>
    </lineage>
</organism>
<reference evidence="11" key="1">
    <citation type="submission" date="2022-04" db="EMBL/GenBank/DDBJ databases">
        <title>Carnegiea gigantea Genome sequencing and assembly v2.</title>
        <authorList>
            <person name="Copetti D."/>
            <person name="Sanderson M.J."/>
            <person name="Burquez A."/>
            <person name="Wojciechowski M.F."/>
        </authorList>
    </citation>
    <scope>NUCLEOTIDE SEQUENCE</scope>
    <source>
        <strain evidence="11">SGP5-SGP5p</strain>
        <tissue evidence="11">Aerial part</tissue>
    </source>
</reference>
<keyword evidence="6" id="KW-0333">Golgi apparatus</keyword>
<evidence type="ECO:0000313" key="11">
    <source>
        <dbReference type="EMBL" id="KAJ8433957.1"/>
    </source>
</evidence>
<sequence>MLVTNSFDLWQRDAFFSAAEEVQQSTDILESAYRTWIRQKKEGLASSDLEELRRELQTALGTAKWQLEEFERAVRLSYGNCRYQNRMTRHQQFVIAIESQISRIEEALRESLNEDGKQPLQWVNLDEDERDDLAMFLSGSCGTTRESTRHDSAKCCCTSEMTNLFKKKDWEYPTYSNSSNMEANVRTCLRNDVVINMELMNCAKELIAREDLGTKGNFNSEADQTSCAKGAWSSPKSGTLRIMITNEHDKPATVEDTPKGKGFRISNCLYLREVSFINTIIRTVRCSSGLNSRVQSPRRLQFQLLIVLMLSFFLFGIRSRLLINHFSPACPFHRSTISLHHKVRIVCLTQKSELINSRVDDCVDVYLCKFTFDLE</sequence>
<dbReference type="SUPFAM" id="SSF47661">
    <property type="entry name" value="t-snare proteins"/>
    <property type="match status" value="1"/>
</dbReference>
<dbReference type="OrthoDB" id="1889309at2759"/>
<accession>A0A9Q1JZN5</accession>
<dbReference type="CDD" id="cd21442">
    <property type="entry name" value="SNARE_NTD_STX6-like"/>
    <property type="match status" value="1"/>
</dbReference>
<name>A0A9Q1JZN5_9CARY</name>
<keyword evidence="7 9" id="KW-0472">Membrane</keyword>
<dbReference type="Gene3D" id="1.20.58.90">
    <property type="match status" value="1"/>
</dbReference>
<feature type="domain" description="Syntaxin 6/10/61 N-terminal" evidence="10">
    <location>
        <begin position="13"/>
        <end position="105"/>
    </location>
</feature>
<evidence type="ECO:0000256" key="4">
    <source>
        <dbReference type="ARBA" id="ARBA00022927"/>
    </source>
</evidence>
<evidence type="ECO:0000256" key="8">
    <source>
        <dbReference type="ARBA" id="ARBA00037801"/>
    </source>
</evidence>
<dbReference type="FunFam" id="1.20.58.90:FF:000004">
    <property type="entry name" value="Syntaxin 10"/>
    <property type="match status" value="1"/>
</dbReference>
<comment type="subcellular location">
    <subcellularLocation>
        <location evidence="8">Golgi apparatus</location>
        <location evidence="8">trans-Golgi network membrane</location>
        <topology evidence="8">Single-pass type IV membrane protein</topology>
    </subcellularLocation>
</comment>
<comment type="caution">
    <text evidence="11">The sequence shown here is derived from an EMBL/GenBank/DDBJ whole genome shotgun (WGS) entry which is preliminary data.</text>
</comment>
<dbReference type="GO" id="GO:0016020">
    <property type="term" value="C:membrane"/>
    <property type="evidence" value="ECO:0007669"/>
    <property type="project" value="InterPro"/>
</dbReference>
<proteinExistence type="inferred from homology"/>
<dbReference type="GO" id="GO:0015031">
    <property type="term" value="P:protein transport"/>
    <property type="evidence" value="ECO:0007669"/>
    <property type="project" value="UniProtKB-KW"/>
</dbReference>
<keyword evidence="5 9" id="KW-1133">Transmembrane helix</keyword>
<dbReference type="GO" id="GO:0048193">
    <property type="term" value="P:Golgi vesicle transport"/>
    <property type="evidence" value="ECO:0007669"/>
    <property type="project" value="InterPro"/>
</dbReference>
<keyword evidence="2" id="KW-0813">Transport</keyword>
<gene>
    <name evidence="11" type="ORF">Cgig2_001886</name>
</gene>
<dbReference type="InterPro" id="IPR015260">
    <property type="entry name" value="Syntaxin-6/10/61_N"/>
</dbReference>
<evidence type="ECO:0000259" key="10">
    <source>
        <dbReference type="Pfam" id="PF09177"/>
    </source>
</evidence>
<dbReference type="PANTHER" id="PTHR34949">
    <property type="entry name" value="OS05G0443700 PROTEIN"/>
    <property type="match status" value="1"/>
</dbReference>
<keyword evidence="12" id="KW-1185">Reference proteome</keyword>
<evidence type="ECO:0000256" key="1">
    <source>
        <dbReference type="ARBA" id="ARBA00009063"/>
    </source>
</evidence>
<dbReference type="Proteomes" id="UP001153076">
    <property type="component" value="Unassembled WGS sequence"/>
</dbReference>
<dbReference type="Pfam" id="PF09177">
    <property type="entry name" value="STX6_10_61_N"/>
    <property type="match status" value="1"/>
</dbReference>
<comment type="similarity">
    <text evidence="1">Belongs to the syntaxin family.</text>
</comment>
<evidence type="ECO:0000256" key="9">
    <source>
        <dbReference type="SAM" id="Phobius"/>
    </source>
</evidence>
<keyword evidence="3 9" id="KW-0812">Transmembrane</keyword>
<evidence type="ECO:0000313" key="12">
    <source>
        <dbReference type="Proteomes" id="UP001153076"/>
    </source>
</evidence>
<evidence type="ECO:0000256" key="7">
    <source>
        <dbReference type="ARBA" id="ARBA00023136"/>
    </source>
</evidence>
<dbReference type="EMBL" id="JAKOGI010000511">
    <property type="protein sequence ID" value="KAJ8433957.1"/>
    <property type="molecule type" value="Genomic_DNA"/>
</dbReference>
<dbReference type="GO" id="GO:0005794">
    <property type="term" value="C:Golgi apparatus"/>
    <property type="evidence" value="ECO:0007669"/>
    <property type="project" value="UniProtKB-SubCell"/>
</dbReference>
<evidence type="ECO:0000256" key="5">
    <source>
        <dbReference type="ARBA" id="ARBA00022989"/>
    </source>
</evidence>
<evidence type="ECO:0000256" key="3">
    <source>
        <dbReference type="ARBA" id="ARBA00022692"/>
    </source>
</evidence>
<evidence type="ECO:0000256" key="6">
    <source>
        <dbReference type="ARBA" id="ARBA00023034"/>
    </source>
</evidence>
<protein>
    <recommendedName>
        <fullName evidence="10">Syntaxin 6/10/61 N-terminal domain-containing protein</fullName>
    </recommendedName>
</protein>
<keyword evidence="4" id="KW-0653">Protein transport</keyword>
<dbReference type="InterPro" id="IPR010989">
    <property type="entry name" value="SNARE"/>
</dbReference>
<dbReference type="AlphaFoldDB" id="A0A9Q1JZN5"/>
<dbReference type="PANTHER" id="PTHR34949:SF3">
    <property type="entry name" value="OS08G0244100 PROTEIN"/>
    <property type="match status" value="1"/>
</dbReference>
<feature type="transmembrane region" description="Helical" evidence="9">
    <location>
        <begin position="300"/>
        <end position="317"/>
    </location>
</feature>
<evidence type="ECO:0000256" key="2">
    <source>
        <dbReference type="ARBA" id="ARBA00022448"/>
    </source>
</evidence>